<feature type="domain" description="N-acetyltransferase" evidence="3">
    <location>
        <begin position="4"/>
        <end position="150"/>
    </location>
</feature>
<dbReference type="InterPro" id="IPR051016">
    <property type="entry name" value="Diverse_Substrate_AcTransf"/>
</dbReference>
<accession>A0A0T5P5M7</accession>
<dbReference type="SUPFAM" id="SSF55729">
    <property type="entry name" value="Acyl-CoA N-acyltransferases (Nat)"/>
    <property type="match status" value="1"/>
</dbReference>
<dbReference type="Proteomes" id="UP000325785">
    <property type="component" value="Chromosome"/>
</dbReference>
<dbReference type="EMBL" id="CP031598">
    <property type="protein sequence ID" value="QEW24999.1"/>
    <property type="molecule type" value="Genomic_DNA"/>
</dbReference>
<dbReference type="CDD" id="cd04301">
    <property type="entry name" value="NAT_SF"/>
    <property type="match status" value="1"/>
</dbReference>
<reference evidence="5 7" key="2">
    <citation type="submission" date="2018-08" db="EMBL/GenBank/DDBJ databases">
        <title>Genetic Globetrotter - A new plasmid hitch-hiking vast phylogenetic and geographic distances.</title>
        <authorList>
            <person name="Vollmers J."/>
            <person name="Petersen J."/>
        </authorList>
    </citation>
    <scope>NUCLEOTIDE SEQUENCE [LARGE SCALE GENOMIC DNA]</scope>
    <source>
        <strain evidence="5 7">DSM 26383</strain>
    </source>
</reference>
<dbReference type="InterPro" id="IPR016181">
    <property type="entry name" value="Acyl_CoA_acyltransferase"/>
</dbReference>
<name>A0A0T5P5M7_9RHOB</name>
<dbReference type="GO" id="GO:0008080">
    <property type="term" value="F:N-acetyltransferase activity"/>
    <property type="evidence" value="ECO:0007669"/>
    <property type="project" value="TreeGrafter"/>
</dbReference>
<dbReference type="Gene3D" id="3.40.630.30">
    <property type="match status" value="1"/>
</dbReference>
<dbReference type="InterPro" id="IPR000182">
    <property type="entry name" value="GNAT_dom"/>
</dbReference>
<keyword evidence="1 5" id="KW-0808">Transferase</keyword>
<dbReference type="Pfam" id="PF00583">
    <property type="entry name" value="Acetyltransf_1"/>
    <property type="match status" value="1"/>
</dbReference>
<dbReference type="RefSeq" id="WP_057818961.1">
    <property type="nucleotide sequence ID" value="NZ_CP031598.1"/>
</dbReference>
<evidence type="ECO:0000259" key="3">
    <source>
        <dbReference type="PROSITE" id="PS51186"/>
    </source>
</evidence>
<keyword evidence="6" id="KW-1185">Reference proteome</keyword>
<dbReference type="PANTHER" id="PTHR10545:SF42">
    <property type="entry name" value="ACETYLTRANSFERASE"/>
    <property type="match status" value="1"/>
</dbReference>
<dbReference type="PATRIC" id="fig|540747.5.peg.1826"/>
<proteinExistence type="predicted"/>
<gene>
    <name evidence="5" type="ORF">RIdsm_00783</name>
    <name evidence="4" type="ORF">XM52_20335</name>
</gene>
<protein>
    <submittedName>
        <fullName evidence="5">Putative acetyltransferase</fullName>
    </submittedName>
</protein>
<reference evidence="4 6" key="1">
    <citation type="submission" date="2015-04" db="EMBL/GenBank/DDBJ databases">
        <title>The draft genome sequence of Roseovarius indicus B108T.</title>
        <authorList>
            <person name="Li G."/>
            <person name="Lai Q."/>
            <person name="Shao Z."/>
            <person name="Yan P."/>
        </authorList>
    </citation>
    <scope>NUCLEOTIDE SEQUENCE [LARGE SCALE GENOMIC DNA]</scope>
    <source>
        <strain evidence="4 6">B108</strain>
    </source>
</reference>
<dbReference type="Proteomes" id="UP000051401">
    <property type="component" value="Unassembled WGS sequence"/>
</dbReference>
<evidence type="ECO:0000256" key="1">
    <source>
        <dbReference type="ARBA" id="ARBA00022679"/>
    </source>
</evidence>
<evidence type="ECO:0000313" key="7">
    <source>
        <dbReference type="Proteomes" id="UP000325785"/>
    </source>
</evidence>
<sequence length="150" mass="17178">MDDVTVRPAEAGDEGAFLEMWEEFTATDSDEPGDRTMGAANWQRAGEGVLSLLVAEVEGRVVGFTLYNELPFTWSKKPICYLQDLGVREEMRGRRIGQAMIEALAEIGREKGWYRIFWMTQGHNSSAQRLYDRIAERKDYIRYDMIVSDA</sequence>
<evidence type="ECO:0000313" key="6">
    <source>
        <dbReference type="Proteomes" id="UP000051401"/>
    </source>
</evidence>
<dbReference type="PROSITE" id="PS51186">
    <property type="entry name" value="GNAT"/>
    <property type="match status" value="1"/>
</dbReference>
<dbReference type="OrthoDB" id="9805924at2"/>
<dbReference type="STRING" id="540747.SAMN04488031_109115"/>
<evidence type="ECO:0000256" key="2">
    <source>
        <dbReference type="ARBA" id="ARBA00023315"/>
    </source>
</evidence>
<keyword evidence="2" id="KW-0012">Acyltransferase</keyword>
<dbReference type="EMBL" id="LAXI01000016">
    <property type="protein sequence ID" value="KRS16158.1"/>
    <property type="molecule type" value="Genomic_DNA"/>
</dbReference>
<evidence type="ECO:0000313" key="5">
    <source>
        <dbReference type="EMBL" id="QEW24999.1"/>
    </source>
</evidence>
<dbReference type="KEGG" id="rid:RIdsm_00783"/>
<organism evidence="4 6">
    <name type="scientific">Roseovarius indicus</name>
    <dbReference type="NCBI Taxonomy" id="540747"/>
    <lineage>
        <taxon>Bacteria</taxon>
        <taxon>Pseudomonadati</taxon>
        <taxon>Pseudomonadota</taxon>
        <taxon>Alphaproteobacteria</taxon>
        <taxon>Rhodobacterales</taxon>
        <taxon>Roseobacteraceae</taxon>
        <taxon>Roseovarius</taxon>
    </lineage>
</organism>
<evidence type="ECO:0000313" key="4">
    <source>
        <dbReference type="EMBL" id="KRS16158.1"/>
    </source>
</evidence>
<dbReference type="AlphaFoldDB" id="A0A0T5P5M7"/>
<dbReference type="PANTHER" id="PTHR10545">
    <property type="entry name" value="DIAMINE N-ACETYLTRANSFERASE"/>
    <property type="match status" value="1"/>
</dbReference>